<accession>A0A1H7H2E1</accession>
<evidence type="ECO:0008006" key="4">
    <source>
        <dbReference type="Google" id="ProtNLM"/>
    </source>
</evidence>
<dbReference type="AlphaFoldDB" id="A0A1H7H2E1"/>
<name>A0A1H7H2E1_RUMAL</name>
<gene>
    <name evidence="2" type="ORF">SAMN05216469_102364</name>
</gene>
<proteinExistence type="predicted"/>
<reference evidence="2 3" key="1">
    <citation type="submission" date="2016-10" db="EMBL/GenBank/DDBJ databases">
        <authorList>
            <person name="de Groot N.N."/>
        </authorList>
    </citation>
    <scope>NUCLEOTIDE SEQUENCE [LARGE SCALE GENOMIC DNA]</scope>
    <source>
        <strain evidence="2 3">KH2T6</strain>
    </source>
</reference>
<organism evidence="2 3">
    <name type="scientific">Ruminococcus albus</name>
    <dbReference type="NCBI Taxonomy" id="1264"/>
    <lineage>
        <taxon>Bacteria</taxon>
        <taxon>Bacillati</taxon>
        <taxon>Bacillota</taxon>
        <taxon>Clostridia</taxon>
        <taxon>Eubacteriales</taxon>
        <taxon>Oscillospiraceae</taxon>
        <taxon>Ruminococcus</taxon>
    </lineage>
</organism>
<evidence type="ECO:0000256" key="1">
    <source>
        <dbReference type="SAM" id="Phobius"/>
    </source>
</evidence>
<feature type="transmembrane region" description="Helical" evidence="1">
    <location>
        <begin position="36"/>
        <end position="60"/>
    </location>
</feature>
<feature type="transmembrane region" description="Helical" evidence="1">
    <location>
        <begin position="7"/>
        <end position="30"/>
    </location>
</feature>
<keyword evidence="1" id="KW-0812">Transmembrane</keyword>
<dbReference type="EMBL" id="FOAT01000002">
    <property type="protein sequence ID" value="SEK44491.1"/>
    <property type="molecule type" value="Genomic_DNA"/>
</dbReference>
<sequence length="132" mass="14637">MKNRKTFAMICYFICIAACIGAGVVSFLAYRHSITYTLGFLLFVPIWIGAYWFLGFFNALAREKNGKKTRFIVKKSLTRGLSAVANILSVLLLCFWVYAYIFMVLPANKADGKAKAGAQQVVSCGVVCDNIN</sequence>
<keyword evidence="1" id="KW-1133">Transmembrane helix</keyword>
<keyword evidence="1" id="KW-0472">Membrane</keyword>
<protein>
    <recommendedName>
        <fullName evidence="4">Transmembrane protein</fullName>
    </recommendedName>
</protein>
<dbReference type="RefSeq" id="WP_074829911.1">
    <property type="nucleotide sequence ID" value="NZ_FOAT01000002.1"/>
</dbReference>
<dbReference type="OrthoDB" id="1821833at2"/>
<dbReference type="Proteomes" id="UP000186015">
    <property type="component" value="Unassembled WGS sequence"/>
</dbReference>
<evidence type="ECO:0000313" key="3">
    <source>
        <dbReference type="Proteomes" id="UP000186015"/>
    </source>
</evidence>
<feature type="transmembrane region" description="Helical" evidence="1">
    <location>
        <begin position="81"/>
        <end position="101"/>
    </location>
</feature>
<evidence type="ECO:0000313" key="2">
    <source>
        <dbReference type="EMBL" id="SEK44491.1"/>
    </source>
</evidence>